<dbReference type="VEuPathDB" id="FungiDB:ASPACDRAFT_117986"/>
<reference evidence="3" key="1">
    <citation type="journal article" date="2017" name="Genome Biol.">
        <title>Comparative genomics reveals high biological diversity and specific adaptations in the industrially and medically important fungal genus Aspergillus.</title>
        <authorList>
            <person name="de Vries R.P."/>
            <person name="Riley R."/>
            <person name="Wiebenga A."/>
            <person name="Aguilar-Osorio G."/>
            <person name="Amillis S."/>
            <person name="Uchima C.A."/>
            <person name="Anderluh G."/>
            <person name="Asadollahi M."/>
            <person name="Askin M."/>
            <person name="Barry K."/>
            <person name="Battaglia E."/>
            <person name="Bayram O."/>
            <person name="Benocci T."/>
            <person name="Braus-Stromeyer S.A."/>
            <person name="Caldana C."/>
            <person name="Canovas D."/>
            <person name="Cerqueira G.C."/>
            <person name="Chen F."/>
            <person name="Chen W."/>
            <person name="Choi C."/>
            <person name="Clum A."/>
            <person name="Dos Santos R.A."/>
            <person name="Damasio A.R."/>
            <person name="Diallinas G."/>
            <person name="Emri T."/>
            <person name="Fekete E."/>
            <person name="Flipphi M."/>
            <person name="Freyberg S."/>
            <person name="Gallo A."/>
            <person name="Gournas C."/>
            <person name="Habgood R."/>
            <person name="Hainaut M."/>
            <person name="Harispe M.L."/>
            <person name="Henrissat B."/>
            <person name="Hilden K.S."/>
            <person name="Hope R."/>
            <person name="Hossain A."/>
            <person name="Karabika E."/>
            <person name="Karaffa L."/>
            <person name="Karanyi Z."/>
            <person name="Krasevec N."/>
            <person name="Kuo A."/>
            <person name="Kusch H."/>
            <person name="LaButti K."/>
            <person name="Lagendijk E.L."/>
            <person name="Lapidus A."/>
            <person name="Levasseur A."/>
            <person name="Lindquist E."/>
            <person name="Lipzen A."/>
            <person name="Logrieco A.F."/>
            <person name="MacCabe A."/>
            <person name="Maekelae M.R."/>
            <person name="Malavazi I."/>
            <person name="Melin P."/>
            <person name="Meyer V."/>
            <person name="Mielnichuk N."/>
            <person name="Miskei M."/>
            <person name="Molnar A.P."/>
            <person name="Mule G."/>
            <person name="Ngan C.Y."/>
            <person name="Orejas M."/>
            <person name="Orosz E."/>
            <person name="Ouedraogo J.P."/>
            <person name="Overkamp K.M."/>
            <person name="Park H.-S."/>
            <person name="Perrone G."/>
            <person name="Piumi F."/>
            <person name="Punt P.J."/>
            <person name="Ram A.F."/>
            <person name="Ramon A."/>
            <person name="Rauscher S."/>
            <person name="Record E."/>
            <person name="Riano-Pachon D.M."/>
            <person name="Robert V."/>
            <person name="Roehrig J."/>
            <person name="Ruller R."/>
            <person name="Salamov A."/>
            <person name="Salih N.S."/>
            <person name="Samson R.A."/>
            <person name="Sandor E."/>
            <person name="Sanguinetti M."/>
            <person name="Schuetze T."/>
            <person name="Sepcic K."/>
            <person name="Shelest E."/>
            <person name="Sherlock G."/>
            <person name="Sophianopoulou V."/>
            <person name="Squina F.M."/>
            <person name="Sun H."/>
            <person name="Susca A."/>
            <person name="Todd R.B."/>
            <person name="Tsang A."/>
            <person name="Unkles S.E."/>
            <person name="van de Wiele N."/>
            <person name="van Rossen-Uffink D."/>
            <person name="Oliveira J.V."/>
            <person name="Vesth T.C."/>
            <person name="Visser J."/>
            <person name="Yu J.-H."/>
            <person name="Zhou M."/>
            <person name="Andersen M.R."/>
            <person name="Archer D.B."/>
            <person name="Baker S.E."/>
            <person name="Benoit I."/>
            <person name="Brakhage A.A."/>
            <person name="Braus G.H."/>
            <person name="Fischer R."/>
            <person name="Frisvad J.C."/>
            <person name="Goldman G.H."/>
            <person name="Houbraken J."/>
            <person name="Oakley B."/>
            <person name="Pocsi I."/>
            <person name="Scazzocchio C."/>
            <person name="Seiboth B."/>
            <person name="vanKuyk P.A."/>
            <person name="Wortman J."/>
            <person name="Dyer P.S."/>
            <person name="Grigoriev I.V."/>
        </authorList>
    </citation>
    <scope>NUCLEOTIDE SEQUENCE [LARGE SCALE GENOMIC DNA]</scope>
    <source>
        <strain evidence="3">ATCC 16872 / CBS 172.66 / WB 5094</strain>
    </source>
</reference>
<keyword evidence="3" id="KW-1185">Reference proteome</keyword>
<dbReference type="Gene3D" id="1.20.120.520">
    <property type="entry name" value="nmb1532 protein domain like"/>
    <property type="match status" value="1"/>
</dbReference>
<gene>
    <name evidence="2" type="ORF">ASPACDRAFT_117986</name>
</gene>
<dbReference type="GeneID" id="30969932"/>
<dbReference type="RefSeq" id="XP_020057481.1">
    <property type="nucleotide sequence ID" value="XM_020196118.1"/>
</dbReference>
<dbReference type="AlphaFoldDB" id="A0A1L9WY11"/>
<feature type="domain" description="Hemerythrin-like" evidence="1">
    <location>
        <begin position="43"/>
        <end position="163"/>
    </location>
</feature>
<dbReference type="OMA" id="NEMAFAH"/>
<accession>A0A1L9WY11</accession>
<organism evidence="2 3">
    <name type="scientific">Aspergillus aculeatus (strain ATCC 16872 / CBS 172.66 / WB 5094)</name>
    <dbReference type="NCBI Taxonomy" id="690307"/>
    <lineage>
        <taxon>Eukaryota</taxon>
        <taxon>Fungi</taxon>
        <taxon>Dikarya</taxon>
        <taxon>Ascomycota</taxon>
        <taxon>Pezizomycotina</taxon>
        <taxon>Eurotiomycetes</taxon>
        <taxon>Eurotiomycetidae</taxon>
        <taxon>Eurotiales</taxon>
        <taxon>Aspergillaceae</taxon>
        <taxon>Aspergillus</taxon>
        <taxon>Aspergillus subgen. Circumdati</taxon>
    </lineage>
</organism>
<dbReference type="Pfam" id="PF01814">
    <property type="entry name" value="Hemerythrin"/>
    <property type="match status" value="1"/>
</dbReference>
<dbReference type="EMBL" id="KV878975">
    <property type="protein sequence ID" value="OJK01142.1"/>
    <property type="molecule type" value="Genomic_DNA"/>
</dbReference>
<dbReference type="PANTHER" id="PTHR38048:SF2">
    <property type="entry name" value="HEMERYTHRIN-LIKE DOMAIN-CONTAINING PROTEIN"/>
    <property type="match status" value="1"/>
</dbReference>
<dbReference type="InterPro" id="IPR012312">
    <property type="entry name" value="Hemerythrin-like"/>
</dbReference>
<protein>
    <recommendedName>
        <fullName evidence="1">Hemerythrin-like domain-containing protein</fullName>
    </recommendedName>
</protein>
<dbReference type="Proteomes" id="UP000184546">
    <property type="component" value="Unassembled WGS sequence"/>
</dbReference>
<sequence length="254" mass="28813">MVTTSELARPWADGPWPLIETPSKTRNVSEHPAVYIANEMACAHNSMLRGLNSIYLQASSVQEPQDVSDFLFFIHAWAGWVSHHHVLEEEKMFPGFEKVIGVPNFLETNVEQHHSFQPLLKKLLEYSSTTQPAKYQASVVRQLIEEMAPSFRQHLSDEISSLLSMEPYDGDALLKVYKECEADAGKQDKHVVPPMVLGLRDITFEGGNQWPTMPPLSAWIVYLFFSGKHAGSWRFLPCDTWGNPRALKFVKEDA</sequence>
<evidence type="ECO:0000313" key="2">
    <source>
        <dbReference type="EMBL" id="OJK01142.1"/>
    </source>
</evidence>
<evidence type="ECO:0000313" key="3">
    <source>
        <dbReference type="Proteomes" id="UP000184546"/>
    </source>
</evidence>
<dbReference type="InterPro" id="IPR053206">
    <property type="entry name" value="Dimeric_xanthone_biosynth"/>
</dbReference>
<dbReference type="PANTHER" id="PTHR38048">
    <property type="entry name" value="EXPRESSED PROTEIN"/>
    <property type="match status" value="1"/>
</dbReference>
<name>A0A1L9WY11_ASPA1</name>
<proteinExistence type="predicted"/>
<evidence type="ECO:0000259" key="1">
    <source>
        <dbReference type="Pfam" id="PF01814"/>
    </source>
</evidence>
<dbReference type="OrthoDB" id="58416at2759"/>